<evidence type="ECO:0000313" key="2">
    <source>
        <dbReference type="EMBL" id="MBV7256138.1"/>
    </source>
</evidence>
<dbReference type="PANTHER" id="PTHR46112:SF2">
    <property type="entry name" value="XAA-PRO AMINOPEPTIDASE P-RELATED"/>
    <property type="match status" value="1"/>
</dbReference>
<dbReference type="EMBL" id="JAGSPA010000001">
    <property type="protein sequence ID" value="MBV7256138.1"/>
    <property type="molecule type" value="Genomic_DNA"/>
</dbReference>
<proteinExistence type="predicted"/>
<keyword evidence="2" id="KW-0031">Aminopeptidase</keyword>
<gene>
    <name evidence="2" type="ORF">KCG44_05000</name>
</gene>
<keyword evidence="2" id="KW-0378">Hydrolase</keyword>
<name>A0ABS6SCJ5_9SPHN</name>
<dbReference type="CDD" id="cd01066">
    <property type="entry name" value="APP_MetAP"/>
    <property type="match status" value="1"/>
</dbReference>
<dbReference type="GO" id="GO:0004177">
    <property type="term" value="F:aminopeptidase activity"/>
    <property type="evidence" value="ECO:0007669"/>
    <property type="project" value="UniProtKB-KW"/>
</dbReference>
<dbReference type="InterPro" id="IPR000994">
    <property type="entry name" value="Pept_M24"/>
</dbReference>
<keyword evidence="2" id="KW-0645">Protease</keyword>
<evidence type="ECO:0000259" key="1">
    <source>
        <dbReference type="Pfam" id="PF00557"/>
    </source>
</evidence>
<dbReference type="RefSeq" id="WP_218444585.1">
    <property type="nucleotide sequence ID" value="NZ_JAGSPA010000001.1"/>
</dbReference>
<feature type="domain" description="Peptidase M24" evidence="1">
    <location>
        <begin position="12"/>
        <end position="174"/>
    </location>
</feature>
<protein>
    <submittedName>
        <fullName evidence="2">Aminopeptidase P family protein</fullName>
    </submittedName>
</protein>
<comment type="caution">
    <text evidence="2">The sequence shown here is derived from an EMBL/GenBank/DDBJ whole genome shotgun (WGS) entry which is preliminary data.</text>
</comment>
<dbReference type="Pfam" id="PF00557">
    <property type="entry name" value="Peptidase_M24"/>
    <property type="match status" value="1"/>
</dbReference>
<dbReference type="PANTHER" id="PTHR46112">
    <property type="entry name" value="AMINOPEPTIDASE"/>
    <property type="match status" value="1"/>
</dbReference>
<dbReference type="InterPro" id="IPR050659">
    <property type="entry name" value="Peptidase_M24B"/>
</dbReference>
<organism evidence="2 3">
    <name type="scientific">Pacificimonas pallii</name>
    <dbReference type="NCBI Taxonomy" id="2827236"/>
    <lineage>
        <taxon>Bacteria</taxon>
        <taxon>Pseudomonadati</taxon>
        <taxon>Pseudomonadota</taxon>
        <taxon>Alphaproteobacteria</taxon>
        <taxon>Sphingomonadales</taxon>
        <taxon>Sphingosinicellaceae</taxon>
        <taxon>Pacificimonas</taxon>
    </lineage>
</organism>
<sequence>MNAKPPHNSRTLRTAQVRALDLLKMVEESKLIAPGRWEREIAADVVSLAQEQFGVTRRWHKDIVRSGPNTLATFHERRADRRLTEDEIVFLDLGPVFGDLEADVGRSFVVGSDPAKHRLVSDLEELHGAVGARMASSPNISGAELYRFAAAQAHNRGWDFIGKIAGHIVGPFSHLRDGGSKAEFYISPENERVLADVEFQGAPANWIIEIHIASPCASFAGFFEQLA</sequence>
<dbReference type="Proteomes" id="UP000722336">
    <property type="component" value="Unassembled WGS sequence"/>
</dbReference>
<accession>A0ABS6SCJ5</accession>
<keyword evidence="3" id="KW-1185">Reference proteome</keyword>
<reference evidence="2 3" key="1">
    <citation type="submission" date="2021-04" db="EMBL/GenBank/DDBJ databases">
        <authorList>
            <person name="Pira H."/>
            <person name="Risdian C."/>
            <person name="Wink J."/>
        </authorList>
    </citation>
    <scope>NUCLEOTIDE SEQUENCE [LARGE SCALE GENOMIC DNA]</scope>
    <source>
        <strain evidence="2 3">WHA3</strain>
    </source>
</reference>
<evidence type="ECO:0000313" key="3">
    <source>
        <dbReference type="Proteomes" id="UP000722336"/>
    </source>
</evidence>